<feature type="domain" description="Sodium/calcium exchanger membrane region" evidence="6">
    <location>
        <begin position="36"/>
        <end position="191"/>
    </location>
</feature>
<keyword evidence="4 5" id="KW-0472">Membrane</keyword>
<evidence type="ECO:0000256" key="2">
    <source>
        <dbReference type="ARBA" id="ARBA00022692"/>
    </source>
</evidence>
<dbReference type="GO" id="GO:0005886">
    <property type="term" value="C:plasma membrane"/>
    <property type="evidence" value="ECO:0007669"/>
    <property type="project" value="TreeGrafter"/>
</dbReference>
<dbReference type="AlphaFoldDB" id="A0A0D4DCU0"/>
<dbReference type="GO" id="GO:0015385">
    <property type="term" value="F:sodium:proton antiporter activity"/>
    <property type="evidence" value="ECO:0007669"/>
    <property type="project" value="TreeGrafter"/>
</dbReference>
<feature type="transmembrane region" description="Helical" evidence="5">
    <location>
        <begin position="172"/>
        <end position="189"/>
    </location>
</feature>
<evidence type="ECO:0000256" key="4">
    <source>
        <dbReference type="ARBA" id="ARBA00023136"/>
    </source>
</evidence>
<organism evidence="7">
    <name type="scientific">Rhizobium meliloti</name>
    <name type="common">Ensifer meliloti</name>
    <name type="synonym">Sinorhizobium meliloti</name>
    <dbReference type="NCBI Taxonomy" id="382"/>
    <lineage>
        <taxon>Bacteria</taxon>
        <taxon>Pseudomonadati</taxon>
        <taxon>Pseudomonadota</taxon>
        <taxon>Alphaproteobacteria</taxon>
        <taxon>Hyphomicrobiales</taxon>
        <taxon>Rhizobiaceae</taxon>
        <taxon>Sinorhizobium/Ensifer group</taxon>
        <taxon>Sinorhizobium</taxon>
    </lineage>
</organism>
<evidence type="ECO:0000256" key="3">
    <source>
        <dbReference type="ARBA" id="ARBA00022989"/>
    </source>
</evidence>
<protein>
    <submittedName>
        <fullName evidence="7">Ionic transporter y4hA</fullName>
    </submittedName>
</protein>
<feature type="transmembrane region" description="Helical" evidence="5">
    <location>
        <begin position="105"/>
        <end position="125"/>
    </location>
</feature>
<evidence type="ECO:0000256" key="1">
    <source>
        <dbReference type="ARBA" id="ARBA00004141"/>
    </source>
</evidence>
<comment type="subcellular location">
    <subcellularLocation>
        <location evidence="1">Membrane</location>
        <topology evidence="1">Multi-pass membrane protein</topology>
    </subcellularLocation>
</comment>
<keyword evidence="7" id="KW-0614">Plasmid</keyword>
<dbReference type="EMBL" id="CP011000">
    <property type="protein sequence ID" value="AJT61665.1"/>
    <property type="molecule type" value="Genomic_DNA"/>
</dbReference>
<feature type="transmembrane region" description="Helical" evidence="5">
    <location>
        <begin position="349"/>
        <end position="368"/>
    </location>
</feature>
<dbReference type="RefSeq" id="WP_172682403.1">
    <property type="nucleotide sequence ID" value="NZ_CP011000.1"/>
</dbReference>
<evidence type="ECO:0000313" key="7">
    <source>
        <dbReference type="EMBL" id="AJT61665.1"/>
    </source>
</evidence>
<dbReference type="Pfam" id="PF01699">
    <property type="entry name" value="Na_Ca_ex"/>
    <property type="match status" value="2"/>
</dbReference>
<feature type="transmembrane region" description="Helical" evidence="5">
    <location>
        <begin position="327"/>
        <end position="343"/>
    </location>
</feature>
<keyword evidence="3 5" id="KW-1133">Transmembrane helix</keyword>
<feature type="transmembrane region" description="Helical" evidence="5">
    <location>
        <begin position="224"/>
        <end position="243"/>
    </location>
</feature>
<feature type="transmembrane region" description="Helical" evidence="5">
    <location>
        <begin position="69"/>
        <end position="93"/>
    </location>
</feature>
<dbReference type="NCBIfam" id="TIGR00846">
    <property type="entry name" value="caca2"/>
    <property type="match status" value="1"/>
</dbReference>
<keyword evidence="2 5" id="KW-0812">Transmembrane</keyword>
<dbReference type="InterPro" id="IPR052946">
    <property type="entry name" value="Alkaline_pH_Ca-Antiporter"/>
</dbReference>
<dbReference type="GO" id="GO:0015386">
    <property type="term" value="F:potassium:proton antiporter activity"/>
    <property type="evidence" value="ECO:0007669"/>
    <property type="project" value="TreeGrafter"/>
</dbReference>
<feature type="transmembrane region" description="Helical" evidence="5">
    <location>
        <begin position="137"/>
        <end position="160"/>
    </location>
</feature>
<feature type="transmembrane region" description="Helical" evidence="5">
    <location>
        <begin position="250"/>
        <end position="272"/>
    </location>
</feature>
<dbReference type="PANTHER" id="PTHR37958:SF1">
    <property type="entry name" value="SODIUM-POTASSIUM_PROTON ANTIPORTER CHAA"/>
    <property type="match status" value="1"/>
</dbReference>
<reference evidence="7" key="1">
    <citation type="journal article" date="2015" name="Proc. Natl. Acad. Sci. U.S.A.">
        <title>Rhizobial peptidase HrrP cleaves host-encoded signaling peptides and mediates symbiotic compatibility.</title>
        <authorList>
            <person name="Price P.A."/>
            <person name="Tanner H.R."/>
            <person name="Dillon B.A."/>
            <person name="Shabab M."/>
            <person name="Walker G.C."/>
            <person name="Griffitts J.S."/>
        </authorList>
    </citation>
    <scope>NUCLEOTIDE SEQUENCE</scope>
    <source>
        <strain evidence="7">USDA1963</strain>
        <plasmid evidence="7">pHRB800</plasmid>
    </source>
</reference>
<feature type="transmembrane region" description="Helical" evidence="5">
    <location>
        <begin position="12"/>
        <end position="31"/>
    </location>
</feature>
<feature type="transmembrane region" description="Helical" evidence="5">
    <location>
        <begin position="38"/>
        <end position="57"/>
    </location>
</feature>
<accession>A0A0D4DCU0</accession>
<geneLocation type="plasmid" evidence="7">
    <name>pHRB800</name>
</geneLocation>
<sequence length="369" mass="38364">MQDSTSKHVPLWSWIIPLLGGVTAALALARVLPEDSVLILLTSAALLAGAVFAAVHHAEVLAERVGEPFGAILLAICVTIIEVAVIVSIMLSGAEGNEEVARDTVFSAVMIVLNGVIGLCLVVGGRRHHEQTFQLDAASAALAVLGTLATLSLVLPNFVIAGQPQQFARIQLAIIGLVSLVLYGVFLYVQTVRHRDYFMDHTGAIDDGKALPAEHEHPKGNMPVTGGMLVLALVSVVLLAKLLSHPLDSAVDAVGLPQAVVGVVIAGVVLLPEGIASIKAALLNRLQNSVNLVLGSALASIGMTVPVVAAISVTLGQNITLGLRPENLVMLILTLFVSTITLGTGRTTVLQGAVHLSIFVVFLLLSAVP</sequence>
<proteinExistence type="predicted"/>
<evidence type="ECO:0000259" key="6">
    <source>
        <dbReference type="Pfam" id="PF01699"/>
    </source>
</evidence>
<dbReference type="PANTHER" id="PTHR37958">
    <property type="entry name" value="SODIUM-POTASSIUM/PROTON ANTIPORTER CHAA"/>
    <property type="match status" value="1"/>
</dbReference>
<feature type="domain" description="Sodium/calcium exchanger membrane region" evidence="6">
    <location>
        <begin position="227"/>
        <end position="366"/>
    </location>
</feature>
<evidence type="ECO:0000256" key="5">
    <source>
        <dbReference type="SAM" id="Phobius"/>
    </source>
</evidence>
<name>A0A0D4DCU0_RHIML</name>
<feature type="transmembrane region" description="Helical" evidence="5">
    <location>
        <begin position="292"/>
        <end position="315"/>
    </location>
</feature>
<dbReference type="InterPro" id="IPR004837">
    <property type="entry name" value="NaCa_Exmemb"/>
</dbReference>